<keyword evidence="2" id="KW-1185">Reference proteome</keyword>
<dbReference type="KEGG" id="ceu:A7L45_13660"/>
<evidence type="ECO:0000313" key="1">
    <source>
        <dbReference type="EMBL" id="APC41045.1"/>
    </source>
</evidence>
<accession>A0A1J0GI91</accession>
<evidence type="ECO:0000313" key="2">
    <source>
        <dbReference type="Proteomes" id="UP000182569"/>
    </source>
</evidence>
<proteinExistence type="predicted"/>
<dbReference type="EMBL" id="CP015756">
    <property type="protein sequence ID" value="APC41045.1"/>
    <property type="molecule type" value="Genomic_DNA"/>
</dbReference>
<dbReference type="RefSeq" id="WP_071613339.1">
    <property type="nucleotide sequence ID" value="NZ_CP015756.1"/>
</dbReference>
<dbReference type="OrthoDB" id="1907966at2"/>
<name>A0A1J0GI91_9CLOT</name>
<dbReference type="STRING" id="1552.A7L45_13660"/>
<dbReference type="AlphaFoldDB" id="A0A1J0GI91"/>
<protein>
    <submittedName>
        <fullName evidence="1">Signal peptidase II</fullName>
    </submittedName>
</protein>
<organism evidence="1 2">
    <name type="scientific">Clostridium estertheticum subsp. estertheticum</name>
    <dbReference type="NCBI Taxonomy" id="1552"/>
    <lineage>
        <taxon>Bacteria</taxon>
        <taxon>Bacillati</taxon>
        <taxon>Bacillota</taxon>
        <taxon>Clostridia</taxon>
        <taxon>Eubacteriales</taxon>
        <taxon>Clostridiaceae</taxon>
        <taxon>Clostridium</taxon>
    </lineage>
</organism>
<gene>
    <name evidence="1" type="ORF">A7L45_13660</name>
</gene>
<reference evidence="2" key="1">
    <citation type="journal article" date="2016" name="Front. Microbiol.">
        <title>Complete Genome Sequence of Clostridium estertheticum DSM 8809, a Microbe Identified in Spoiled Vacuum Packed Beef.</title>
        <authorList>
            <person name="Yu Z."/>
            <person name="Gunn L."/>
            <person name="Brennan E."/>
            <person name="Reid R."/>
            <person name="Wall P.G."/>
            <person name="Gaora O.P."/>
            <person name="Hurley D."/>
            <person name="Bolton D."/>
            <person name="Fanning S."/>
        </authorList>
    </citation>
    <scope>NUCLEOTIDE SEQUENCE [LARGE SCALE GENOMIC DNA]</scope>
    <source>
        <strain evidence="2">DSM 8809</strain>
    </source>
</reference>
<sequence length="358" mass="41027">MSEFFNVTLDDVLLDDSIVSSKIGWSSEKILREIIDKRITKFEELSDVDVVNKKDKQIVVFSGDTNRFTTIDLRQIGDESGLSLKQISKMSVIGSPTVPKVVDIPINTIDFKVPRVNVLRFQLGDQNVIKTENSFNNGESNDFVLDNKLVFDGTVHLNNNYEYKMKVEEVSEKYDIYSVELDFSDFKAIKEIVQIDKGVDKYVSIKSIPSDRLMIPIGDMNLSSVQHIDKFQLKSFGKNGKIILSSDCGETWATWYGGTWKDINLSLDNVKTYGMNIDTFNSVGEHWNDINTAKKIRFAYLLQQDDIDYNESYDELTIQYDSQGQWIQAKENEYDVVYASNTLLQVKIYFSGDVKINY</sequence>
<dbReference type="Proteomes" id="UP000182569">
    <property type="component" value="Chromosome"/>
</dbReference>